<gene>
    <name evidence="1" type="ORF">F5144DRAFT_495954</name>
</gene>
<evidence type="ECO:0000313" key="1">
    <source>
        <dbReference type="EMBL" id="KAH6623292.1"/>
    </source>
</evidence>
<keyword evidence="2" id="KW-1185">Reference proteome</keyword>
<proteinExistence type="predicted"/>
<sequence>MSLYDLPSELVIQILASAASLSDLRALASTSRTVYRTFEREKAALIYQVLANELGPVIDDAAELSHLQRFDPRAPDYFSDDYRNSITRYGEYLSGHGHTPPRQVSLDYVLRLVRTYRTMATLSNIYITCTFNLIECEALPVCHTSNTPDLLAAPSRSEWLRVLRAHYRLEMVLSSYLAGQLRRAREVRSSKAALFGLWSPWEIQQTFCVGGFYKKLEYQITRLADGEMHRKADLGTGFVPLFDWAEYIKEFRAMDEAWWQKVLGETSRFPCKQGATPANDQGSSGIWLASYQEVSDLAWHRQGWGEWSARHGLAQRHKFPAPLRFDGDFVAAVPFAWVDAFAGYYGYHYWGMPGGTHPRLALKGLWSFFGLVLWDRPRVQALKTCPSSTKSLWATGWLSASSA</sequence>
<accession>A0ACB7NYF4</accession>
<organism evidence="1 2">
    <name type="scientific">Chaetomium tenue</name>
    <dbReference type="NCBI Taxonomy" id="1854479"/>
    <lineage>
        <taxon>Eukaryota</taxon>
        <taxon>Fungi</taxon>
        <taxon>Dikarya</taxon>
        <taxon>Ascomycota</taxon>
        <taxon>Pezizomycotina</taxon>
        <taxon>Sordariomycetes</taxon>
        <taxon>Sordariomycetidae</taxon>
        <taxon>Sordariales</taxon>
        <taxon>Chaetomiaceae</taxon>
        <taxon>Chaetomium</taxon>
    </lineage>
</organism>
<evidence type="ECO:0000313" key="2">
    <source>
        <dbReference type="Proteomes" id="UP000724584"/>
    </source>
</evidence>
<name>A0ACB7NYF4_9PEZI</name>
<dbReference type="EMBL" id="JAGIZQ010000006">
    <property type="protein sequence ID" value="KAH6623292.1"/>
    <property type="molecule type" value="Genomic_DNA"/>
</dbReference>
<reference evidence="1 2" key="1">
    <citation type="journal article" date="2021" name="Nat. Commun.">
        <title>Genetic determinants of endophytism in the Arabidopsis root mycobiome.</title>
        <authorList>
            <person name="Mesny F."/>
            <person name="Miyauchi S."/>
            <person name="Thiergart T."/>
            <person name="Pickel B."/>
            <person name="Atanasova L."/>
            <person name="Karlsson M."/>
            <person name="Huettel B."/>
            <person name="Barry K.W."/>
            <person name="Haridas S."/>
            <person name="Chen C."/>
            <person name="Bauer D."/>
            <person name="Andreopoulos W."/>
            <person name="Pangilinan J."/>
            <person name="LaButti K."/>
            <person name="Riley R."/>
            <person name="Lipzen A."/>
            <person name="Clum A."/>
            <person name="Drula E."/>
            <person name="Henrissat B."/>
            <person name="Kohler A."/>
            <person name="Grigoriev I.V."/>
            <person name="Martin F.M."/>
            <person name="Hacquard S."/>
        </authorList>
    </citation>
    <scope>NUCLEOTIDE SEQUENCE [LARGE SCALE GENOMIC DNA]</scope>
    <source>
        <strain evidence="1 2">MPI-SDFR-AT-0079</strain>
    </source>
</reference>
<protein>
    <submittedName>
        <fullName evidence="1">Uncharacterized protein</fullName>
    </submittedName>
</protein>
<comment type="caution">
    <text evidence="1">The sequence shown here is derived from an EMBL/GenBank/DDBJ whole genome shotgun (WGS) entry which is preliminary data.</text>
</comment>
<dbReference type="Proteomes" id="UP000724584">
    <property type="component" value="Unassembled WGS sequence"/>
</dbReference>